<dbReference type="PANTHER" id="PTHR10655">
    <property type="entry name" value="LYSOPHOSPHOLIPASE-RELATED"/>
    <property type="match status" value="1"/>
</dbReference>
<dbReference type="GO" id="GO:0005737">
    <property type="term" value="C:cytoplasm"/>
    <property type="evidence" value="ECO:0007669"/>
    <property type="project" value="TreeGrafter"/>
</dbReference>
<dbReference type="Gene3D" id="3.40.50.1820">
    <property type="entry name" value="alpha/beta hydrolase"/>
    <property type="match status" value="1"/>
</dbReference>
<organism evidence="3 4">
    <name type="scientific">Baudoinia panamericana (strain UAMH 10762)</name>
    <name type="common">Angels' share fungus</name>
    <name type="synonym">Baudoinia compniacensis (strain UAMH 10762)</name>
    <dbReference type="NCBI Taxonomy" id="717646"/>
    <lineage>
        <taxon>Eukaryota</taxon>
        <taxon>Fungi</taxon>
        <taxon>Dikarya</taxon>
        <taxon>Ascomycota</taxon>
        <taxon>Pezizomycotina</taxon>
        <taxon>Dothideomycetes</taxon>
        <taxon>Dothideomycetidae</taxon>
        <taxon>Mycosphaerellales</taxon>
        <taxon>Teratosphaeriaceae</taxon>
        <taxon>Baudoinia</taxon>
    </lineage>
</organism>
<dbReference type="SUPFAM" id="SSF53474">
    <property type="entry name" value="alpha/beta-Hydrolases"/>
    <property type="match status" value="1"/>
</dbReference>
<name>M2N528_BAUPA</name>
<dbReference type="InterPro" id="IPR029058">
    <property type="entry name" value="AB_hydrolase_fold"/>
</dbReference>
<evidence type="ECO:0000256" key="1">
    <source>
        <dbReference type="ARBA" id="ARBA00006499"/>
    </source>
</evidence>
<dbReference type="RefSeq" id="XP_007678794.1">
    <property type="nucleotide sequence ID" value="XM_007680604.1"/>
</dbReference>
<keyword evidence="4" id="KW-1185">Reference proteome</keyword>
<dbReference type="Pfam" id="PF02230">
    <property type="entry name" value="Abhydrolase_2"/>
    <property type="match status" value="1"/>
</dbReference>
<accession>M2N528</accession>
<reference evidence="3 4" key="1">
    <citation type="journal article" date="2012" name="PLoS Pathog.">
        <title>Diverse lifestyles and strategies of plant pathogenesis encoded in the genomes of eighteen Dothideomycetes fungi.</title>
        <authorList>
            <person name="Ohm R.A."/>
            <person name="Feau N."/>
            <person name="Henrissat B."/>
            <person name="Schoch C.L."/>
            <person name="Horwitz B.A."/>
            <person name="Barry K.W."/>
            <person name="Condon B.J."/>
            <person name="Copeland A.C."/>
            <person name="Dhillon B."/>
            <person name="Glaser F."/>
            <person name="Hesse C.N."/>
            <person name="Kosti I."/>
            <person name="LaButti K."/>
            <person name="Lindquist E.A."/>
            <person name="Lucas S."/>
            <person name="Salamov A.A."/>
            <person name="Bradshaw R.E."/>
            <person name="Ciuffetti L."/>
            <person name="Hamelin R.C."/>
            <person name="Kema G.H.J."/>
            <person name="Lawrence C."/>
            <person name="Scott J.A."/>
            <person name="Spatafora J.W."/>
            <person name="Turgeon B.G."/>
            <person name="de Wit P.J.G.M."/>
            <person name="Zhong S."/>
            <person name="Goodwin S.B."/>
            <person name="Grigoriev I.V."/>
        </authorList>
    </citation>
    <scope>NUCLEOTIDE SEQUENCE [LARGE SCALE GENOMIC DNA]</scope>
    <source>
        <strain evidence="3 4">UAMH 10762</strain>
    </source>
</reference>
<comment type="similarity">
    <text evidence="1">Belongs to the AB hydrolase superfamily. AB hydrolase 2 family.</text>
</comment>
<dbReference type="OMA" id="VMQFFAR"/>
<proteinExistence type="inferred from homology"/>
<dbReference type="HOGENOM" id="CLU_062889_1_0_1"/>
<gene>
    <name evidence="3" type="ORF">BAUCODRAFT_74891</name>
</gene>
<dbReference type="KEGG" id="bcom:BAUCODRAFT_74891"/>
<dbReference type="InterPro" id="IPR003140">
    <property type="entry name" value="PLipase/COase/thioEstase"/>
</dbReference>
<feature type="domain" description="Phospholipase/carboxylesterase/thioesterase" evidence="2">
    <location>
        <begin position="24"/>
        <end position="202"/>
    </location>
</feature>
<dbReference type="InterPro" id="IPR050565">
    <property type="entry name" value="LYPA1-2/EST-like"/>
</dbReference>
<dbReference type="GO" id="GO:0052689">
    <property type="term" value="F:carboxylic ester hydrolase activity"/>
    <property type="evidence" value="ECO:0007669"/>
    <property type="project" value="TreeGrafter"/>
</dbReference>
<evidence type="ECO:0000259" key="2">
    <source>
        <dbReference type="Pfam" id="PF02230"/>
    </source>
</evidence>
<evidence type="ECO:0000313" key="3">
    <source>
        <dbReference type="EMBL" id="EMC94134.1"/>
    </source>
</evidence>
<dbReference type="EMBL" id="KB445559">
    <property type="protein sequence ID" value="EMC94134.1"/>
    <property type="molecule type" value="Genomic_DNA"/>
</dbReference>
<sequence length="240" mass="25709">MGRLPTAADFPANVVLTIVPPRDSDPPTNVLILLHGLGDQHSSFTKLGQQLNLPETVCIAVQAPHGLLDLGGFHWGDDIVFDSSDGGLDADAGFKQSTAMLKGLVEDDLITKCRYRAREILFLGFGQGAMVALNLARIAADAELGGIIGIGGGLPSEAPAAQVNKCKTPVIICAGSSESTVTSSSEDKLKHNFEHVECKRYRRPGDHMPKDRDEMLPIMQFLARRLRSTKGIPKGSVELA</sequence>
<protein>
    <recommendedName>
        <fullName evidence="2">Phospholipase/carboxylesterase/thioesterase domain-containing protein</fullName>
    </recommendedName>
</protein>
<dbReference type="GO" id="GO:0008474">
    <property type="term" value="F:palmitoyl-(protein) hydrolase activity"/>
    <property type="evidence" value="ECO:0007669"/>
    <property type="project" value="TreeGrafter"/>
</dbReference>
<dbReference type="GeneID" id="19116925"/>
<evidence type="ECO:0000313" key="4">
    <source>
        <dbReference type="Proteomes" id="UP000011761"/>
    </source>
</evidence>
<dbReference type="eggNOG" id="KOG2112">
    <property type="taxonomic scope" value="Eukaryota"/>
</dbReference>
<dbReference type="PANTHER" id="PTHR10655:SF67">
    <property type="entry name" value="PHOSPHOLIPASE_CARBOXYLESTERASE SUPERFAMILY (AFU_ORTHOLOGUE AFUA_5G09340)"/>
    <property type="match status" value="1"/>
</dbReference>
<dbReference type="OrthoDB" id="437457at2759"/>
<dbReference type="AlphaFoldDB" id="M2N528"/>
<dbReference type="Proteomes" id="UP000011761">
    <property type="component" value="Unassembled WGS sequence"/>
</dbReference>